<reference evidence="2 3" key="2">
    <citation type="journal article" date="2021" name="Genomics">
        <title>High-quality reference genome for Clonorchis sinensis.</title>
        <authorList>
            <person name="Young N.D."/>
            <person name="Stroehlein A.J."/>
            <person name="Kinkar L."/>
            <person name="Wang T."/>
            <person name="Sohn W.M."/>
            <person name="Chang B.C.H."/>
            <person name="Kaur P."/>
            <person name="Weisz D."/>
            <person name="Dudchenko O."/>
            <person name="Aiden E.L."/>
            <person name="Korhonen P.K."/>
            <person name="Gasser R.B."/>
        </authorList>
    </citation>
    <scope>NUCLEOTIDE SEQUENCE [LARGE SCALE GENOMIC DNA]</scope>
    <source>
        <strain evidence="2">Cs-k2</strain>
    </source>
</reference>
<evidence type="ECO:0000313" key="3">
    <source>
        <dbReference type="Proteomes" id="UP000286415"/>
    </source>
</evidence>
<dbReference type="EMBL" id="NIRI02000042">
    <property type="protein sequence ID" value="KAG5447273.1"/>
    <property type="molecule type" value="Genomic_DNA"/>
</dbReference>
<proteinExistence type="predicted"/>
<evidence type="ECO:0000313" key="2">
    <source>
        <dbReference type="EMBL" id="KAG5447273.1"/>
    </source>
</evidence>
<reference evidence="2 3" key="1">
    <citation type="journal article" date="2018" name="Biotechnol. Adv.">
        <title>Improved genomic resources and new bioinformatic workflow for the carcinogenic parasite Clonorchis sinensis: Biotechnological implications.</title>
        <authorList>
            <person name="Wang D."/>
            <person name="Korhonen P.K."/>
            <person name="Gasser R.B."/>
            <person name="Young N.D."/>
        </authorList>
    </citation>
    <scope>NUCLEOTIDE SEQUENCE [LARGE SCALE GENOMIC DNA]</scope>
    <source>
        <strain evidence="2">Cs-k2</strain>
    </source>
</reference>
<dbReference type="Proteomes" id="UP000286415">
    <property type="component" value="Unassembled WGS sequence"/>
</dbReference>
<dbReference type="AlphaFoldDB" id="A0A8T1MDP7"/>
<keyword evidence="3" id="KW-1185">Reference proteome</keyword>
<comment type="caution">
    <text evidence="2">The sequence shown here is derived from an EMBL/GenBank/DDBJ whole genome shotgun (WGS) entry which is preliminary data.</text>
</comment>
<sequence>MPPSLIPLKWIVSGTQGQNRPAPEQSRQPNYDDGRSSGALQPPSPSTPYYSSDRSTREHTCPLCPS</sequence>
<protein>
    <submittedName>
        <fullName evidence="2">Uncharacterized protein</fullName>
    </submittedName>
</protein>
<evidence type="ECO:0000256" key="1">
    <source>
        <dbReference type="SAM" id="MobiDB-lite"/>
    </source>
</evidence>
<organism evidence="2 3">
    <name type="scientific">Clonorchis sinensis</name>
    <name type="common">Chinese liver fluke</name>
    <dbReference type="NCBI Taxonomy" id="79923"/>
    <lineage>
        <taxon>Eukaryota</taxon>
        <taxon>Metazoa</taxon>
        <taxon>Spiralia</taxon>
        <taxon>Lophotrochozoa</taxon>
        <taxon>Platyhelminthes</taxon>
        <taxon>Trematoda</taxon>
        <taxon>Digenea</taxon>
        <taxon>Opisthorchiida</taxon>
        <taxon>Opisthorchiata</taxon>
        <taxon>Opisthorchiidae</taxon>
        <taxon>Clonorchis</taxon>
    </lineage>
</organism>
<accession>A0A8T1MDP7</accession>
<feature type="compositionally biased region" description="Polar residues" evidence="1">
    <location>
        <begin position="13"/>
        <end position="29"/>
    </location>
</feature>
<name>A0A8T1MDP7_CLOSI</name>
<gene>
    <name evidence="2" type="ORF">CSKR_200458</name>
</gene>
<feature type="region of interest" description="Disordered" evidence="1">
    <location>
        <begin position="1"/>
        <end position="66"/>
    </location>
</feature>